<gene>
    <name evidence="1" type="ORF">KFL_002600020</name>
</gene>
<protein>
    <recommendedName>
        <fullName evidence="3">Post-GPI attachment to proteins factor 3</fullName>
    </recommendedName>
</protein>
<dbReference type="EMBL" id="DF237209">
    <property type="protein sequence ID" value="GAQ85894.1"/>
    <property type="molecule type" value="Genomic_DNA"/>
</dbReference>
<evidence type="ECO:0000313" key="2">
    <source>
        <dbReference type="Proteomes" id="UP000054558"/>
    </source>
</evidence>
<evidence type="ECO:0008006" key="3">
    <source>
        <dbReference type="Google" id="ProtNLM"/>
    </source>
</evidence>
<dbReference type="AlphaFoldDB" id="A0A1Y1I4M3"/>
<organism evidence="1 2">
    <name type="scientific">Klebsormidium nitens</name>
    <name type="common">Green alga</name>
    <name type="synonym">Ulothrix nitens</name>
    <dbReference type="NCBI Taxonomy" id="105231"/>
    <lineage>
        <taxon>Eukaryota</taxon>
        <taxon>Viridiplantae</taxon>
        <taxon>Streptophyta</taxon>
        <taxon>Klebsormidiophyceae</taxon>
        <taxon>Klebsormidiales</taxon>
        <taxon>Klebsormidiaceae</taxon>
        <taxon>Klebsormidium</taxon>
    </lineage>
</organism>
<dbReference type="PANTHER" id="PTHR35100:SF1">
    <property type="entry name" value="F15H11.13 PROTEIN"/>
    <property type="match status" value="1"/>
</dbReference>
<evidence type="ECO:0000313" key="1">
    <source>
        <dbReference type="EMBL" id="GAQ85894.1"/>
    </source>
</evidence>
<sequence>MLELQSLPAPSTSEETTEVATITTLKEILPAPLPVVIDAWDQRPSFLKFGDNVGTGDSTIRESLANVATSAPFLYIGLNTPRNNTYNRIYAQSLMGVGVASSMYHTSRGATRPFFRWCDYAMIGASSMCMSKALNPGLSNWWLLLSASLLPVQPMLVTAVHAAAMEVKFARRSLAQPDRYQKAHRMHAASTFLGCVCFLAEEVYPDVPFIHAAWHVAAALAIHTSNALLK</sequence>
<dbReference type="Proteomes" id="UP000054558">
    <property type="component" value="Unassembled WGS sequence"/>
</dbReference>
<dbReference type="OrthoDB" id="534610at2759"/>
<name>A0A1Y1I4M3_KLENI</name>
<dbReference type="PANTHER" id="PTHR35100">
    <property type="entry name" value="FOLD PROTEIN"/>
    <property type="match status" value="1"/>
</dbReference>
<dbReference type="OMA" id="PKTPYLH"/>
<proteinExistence type="predicted"/>
<keyword evidence="2" id="KW-1185">Reference proteome</keyword>
<accession>A0A1Y1I4M3</accession>
<reference evidence="1 2" key="1">
    <citation type="journal article" date="2014" name="Nat. Commun.">
        <title>Klebsormidium flaccidum genome reveals primary factors for plant terrestrial adaptation.</title>
        <authorList>
            <person name="Hori K."/>
            <person name="Maruyama F."/>
            <person name="Fujisawa T."/>
            <person name="Togashi T."/>
            <person name="Yamamoto N."/>
            <person name="Seo M."/>
            <person name="Sato S."/>
            <person name="Yamada T."/>
            <person name="Mori H."/>
            <person name="Tajima N."/>
            <person name="Moriyama T."/>
            <person name="Ikeuchi M."/>
            <person name="Watanabe M."/>
            <person name="Wada H."/>
            <person name="Kobayashi K."/>
            <person name="Saito M."/>
            <person name="Masuda T."/>
            <person name="Sasaki-Sekimoto Y."/>
            <person name="Mashiguchi K."/>
            <person name="Awai K."/>
            <person name="Shimojima M."/>
            <person name="Masuda S."/>
            <person name="Iwai M."/>
            <person name="Nobusawa T."/>
            <person name="Narise T."/>
            <person name="Kondo S."/>
            <person name="Saito H."/>
            <person name="Sato R."/>
            <person name="Murakawa M."/>
            <person name="Ihara Y."/>
            <person name="Oshima-Yamada Y."/>
            <person name="Ohtaka K."/>
            <person name="Satoh M."/>
            <person name="Sonobe K."/>
            <person name="Ishii M."/>
            <person name="Ohtani R."/>
            <person name="Kanamori-Sato M."/>
            <person name="Honoki R."/>
            <person name="Miyazaki D."/>
            <person name="Mochizuki H."/>
            <person name="Umetsu J."/>
            <person name="Higashi K."/>
            <person name="Shibata D."/>
            <person name="Kamiya Y."/>
            <person name="Sato N."/>
            <person name="Nakamura Y."/>
            <person name="Tabata S."/>
            <person name="Ida S."/>
            <person name="Kurokawa K."/>
            <person name="Ohta H."/>
        </authorList>
    </citation>
    <scope>NUCLEOTIDE SEQUENCE [LARGE SCALE GENOMIC DNA]</scope>
    <source>
        <strain evidence="1 2">NIES-2285</strain>
    </source>
</reference>